<feature type="transmembrane region" description="Helical" evidence="2">
    <location>
        <begin position="383"/>
        <end position="404"/>
    </location>
</feature>
<dbReference type="Pfam" id="PF03413">
    <property type="entry name" value="PepSY"/>
    <property type="match status" value="1"/>
</dbReference>
<evidence type="ECO:0000256" key="1">
    <source>
        <dbReference type="SAM" id="MobiDB-lite"/>
    </source>
</evidence>
<protein>
    <submittedName>
        <fullName evidence="4">Membrane protein</fullName>
    </submittedName>
</protein>
<dbReference type="InterPro" id="IPR025711">
    <property type="entry name" value="PepSY"/>
</dbReference>
<dbReference type="Pfam" id="PF03929">
    <property type="entry name" value="PepSY_TM"/>
    <property type="match status" value="1"/>
</dbReference>
<accession>A0A8J3PE21</accession>
<organism evidence="4 5">
    <name type="scientific">Catellatospora methionotrophica</name>
    <dbReference type="NCBI Taxonomy" id="121620"/>
    <lineage>
        <taxon>Bacteria</taxon>
        <taxon>Bacillati</taxon>
        <taxon>Actinomycetota</taxon>
        <taxon>Actinomycetes</taxon>
        <taxon>Micromonosporales</taxon>
        <taxon>Micromonosporaceae</taxon>
        <taxon>Catellatospora</taxon>
    </lineage>
</organism>
<reference evidence="4" key="1">
    <citation type="submission" date="2021-01" db="EMBL/GenBank/DDBJ databases">
        <title>Whole genome shotgun sequence of Catellatospora methionotrophica NBRC 14553.</title>
        <authorList>
            <person name="Komaki H."/>
            <person name="Tamura T."/>
        </authorList>
    </citation>
    <scope>NUCLEOTIDE SEQUENCE</scope>
    <source>
        <strain evidence="4">NBRC 14553</strain>
    </source>
</reference>
<proteinExistence type="predicted"/>
<dbReference type="InterPro" id="IPR005625">
    <property type="entry name" value="PepSY-ass_TM"/>
</dbReference>
<feature type="transmembrane region" description="Helical" evidence="2">
    <location>
        <begin position="450"/>
        <end position="469"/>
    </location>
</feature>
<feature type="transmembrane region" description="Helical" evidence="2">
    <location>
        <begin position="230"/>
        <end position="250"/>
    </location>
</feature>
<keyword evidence="5" id="KW-1185">Reference proteome</keyword>
<feature type="transmembrane region" description="Helical" evidence="2">
    <location>
        <begin position="180"/>
        <end position="198"/>
    </location>
</feature>
<comment type="caution">
    <text evidence="4">The sequence shown here is derived from an EMBL/GenBank/DDBJ whole genome shotgun (WGS) entry which is preliminary data.</text>
</comment>
<feature type="transmembrane region" description="Helical" evidence="2">
    <location>
        <begin position="425"/>
        <end position="444"/>
    </location>
</feature>
<evidence type="ECO:0000313" key="5">
    <source>
        <dbReference type="Proteomes" id="UP000660339"/>
    </source>
</evidence>
<feature type="transmembrane region" description="Helical" evidence="2">
    <location>
        <begin position="43"/>
        <end position="65"/>
    </location>
</feature>
<gene>
    <name evidence="4" type="ORF">Cme02nite_00280</name>
</gene>
<name>A0A8J3PE21_9ACTN</name>
<dbReference type="EMBL" id="BONJ01000001">
    <property type="protein sequence ID" value="GIG11696.1"/>
    <property type="molecule type" value="Genomic_DNA"/>
</dbReference>
<dbReference type="AlphaFoldDB" id="A0A8J3PE21"/>
<dbReference type="Proteomes" id="UP000660339">
    <property type="component" value="Unassembled WGS sequence"/>
</dbReference>
<sequence>MTTTTRPTAAPPRAEPAEHVRAEPAARSALFTGFGPLLRRLHFYAGILVAPFLLVVALTGLAYAFTPQFDQIAYHDQLHVDAVGAARVPLSQQVNAAQQMVPGGTLVAVHPAGEPDATTKVDFSLPELGENVRSVYIDPYTAQVRGVLTTWFGSTPIATWLDQVHANLNLGEPGSMYSEFAASWLWVLVLGGVVLWWRHQRGRRTARRLLLAETGAKGVRRTRSLHAATGLWLAVFLLILSATGLTWSQYAGANFGALRSALNSDAIPLKTSLDGTTAADPGTHHGGGAGHPGGADFDAIAAATAKAGLDGPTTITPGEAGQAWTVEQVDNTWPLRKDKIAVHPSTGQIVDTVPWADQPLLSKLTTAGIMIHMGVLFGLANQIALALIALGLITVIVWGYRMWWRRRPTRDTRRQRMGTPPTRGTWRHLPIPALVIAVAAAAAIGWAIPLLGWPLLAFIVIDAIAGALIRRRGPRSTVPQQIPRSS</sequence>
<dbReference type="PANTHER" id="PTHR34219:SF1">
    <property type="entry name" value="PEPSY DOMAIN-CONTAINING PROTEIN"/>
    <property type="match status" value="1"/>
</dbReference>
<dbReference type="PANTHER" id="PTHR34219">
    <property type="entry name" value="IRON-REGULATED INNER MEMBRANE PROTEIN-RELATED"/>
    <property type="match status" value="1"/>
</dbReference>
<feature type="domain" description="PepSY" evidence="3">
    <location>
        <begin position="88"/>
        <end position="147"/>
    </location>
</feature>
<evidence type="ECO:0000256" key="2">
    <source>
        <dbReference type="SAM" id="Phobius"/>
    </source>
</evidence>
<evidence type="ECO:0000313" key="4">
    <source>
        <dbReference type="EMBL" id="GIG11696.1"/>
    </source>
</evidence>
<keyword evidence="2" id="KW-0812">Transmembrane</keyword>
<keyword evidence="2" id="KW-0472">Membrane</keyword>
<dbReference type="RefSeq" id="WP_166380687.1">
    <property type="nucleotide sequence ID" value="NZ_BAAATT010000011.1"/>
</dbReference>
<feature type="region of interest" description="Disordered" evidence="1">
    <location>
        <begin position="1"/>
        <end position="21"/>
    </location>
</feature>
<evidence type="ECO:0000259" key="3">
    <source>
        <dbReference type="Pfam" id="PF03413"/>
    </source>
</evidence>
<keyword evidence="2" id="KW-1133">Transmembrane helix</keyword>